<proteinExistence type="predicted"/>
<feature type="domain" description="V-type proton ATPase subunit S1/VOA1 transmembrane" evidence="7">
    <location>
        <begin position="218"/>
        <end position="256"/>
    </location>
</feature>
<dbReference type="OrthoDB" id="9985059at2759"/>
<dbReference type="Proteomes" id="UP000000286">
    <property type="component" value="Chromosome VII"/>
</dbReference>
<name>C8Z8Z9_YEAS8</name>
<evidence type="ECO:0000256" key="4">
    <source>
        <dbReference type="ARBA" id="ARBA00023136"/>
    </source>
</evidence>
<keyword evidence="6" id="KW-0732">Signal</keyword>
<keyword evidence="3 5" id="KW-1133">Transmembrane helix</keyword>
<dbReference type="AlphaFoldDB" id="C8Z8Z9"/>
<keyword evidence="2 5" id="KW-0812">Transmembrane</keyword>
<feature type="transmembrane region" description="Helical" evidence="5">
    <location>
        <begin position="222"/>
        <end position="244"/>
    </location>
</feature>
<sequence>MVFGQLYALFIFTLSCCISKTVQADSSKESSSFISFDKESNWDTISTISSTADVISSVDSAIAVFEFDNFSLLDNLMIDEEYPFFNRFFANDVSLTVHDDSPLNISQSLSPIMEQFTVDELPESASDLLYEYSLDDKSIVLFKFTSDAYDLKKLDEFIDSCLSFLEDKSGDNLTVVINSLGWAFEDEDGDDEYATEETLSHHDNNKGKEGDDDILSSIWTEGLLMCLIVSALLLFILIVALSWISNLDITYGALEKSTNPIKKTINRYIYSYI</sequence>
<dbReference type="Pfam" id="PF20520">
    <property type="entry name" value="Ac45-VOA1_TM"/>
    <property type="match status" value="1"/>
</dbReference>
<evidence type="ECO:0000256" key="5">
    <source>
        <dbReference type="SAM" id="Phobius"/>
    </source>
</evidence>
<comment type="subcellular location">
    <subcellularLocation>
        <location evidence="1">Membrane</location>
        <topology evidence="1">Single-pass membrane protein</topology>
    </subcellularLocation>
</comment>
<evidence type="ECO:0000256" key="6">
    <source>
        <dbReference type="SAM" id="SignalP"/>
    </source>
</evidence>
<gene>
    <name evidence="8" type="ORF">EC1118_1G1_4192g</name>
</gene>
<dbReference type="HOGENOM" id="CLU_1050442_0_0_1"/>
<evidence type="ECO:0000259" key="7">
    <source>
        <dbReference type="Pfam" id="PF20520"/>
    </source>
</evidence>
<keyword evidence="4 5" id="KW-0472">Membrane</keyword>
<evidence type="ECO:0000256" key="1">
    <source>
        <dbReference type="ARBA" id="ARBA00004167"/>
    </source>
</evidence>
<protein>
    <submittedName>
        <fullName evidence="8">EC1118_1G1_4192p</fullName>
    </submittedName>
</protein>
<reference evidence="8 9" key="1">
    <citation type="journal article" date="2009" name="Proc. Natl. Acad. Sci. U.S.A.">
        <title>Eukaryote-to-eukaryote gene transfer events revealed by the genome sequence of the wine yeast Saccharomyces cerevisiae EC1118.</title>
        <authorList>
            <person name="Novo M."/>
            <person name="Bigey F."/>
            <person name="Beyne E."/>
            <person name="Galeote V."/>
            <person name="Gavory F."/>
            <person name="Mallet S."/>
            <person name="Cambot B."/>
            <person name="Legras J.L."/>
            <person name="Wincker P."/>
            <person name="Casaregola S."/>
            <person name="Dequin S."/>
        </authorList>
    </citation>
    <scope>NUCLEOTIDE SEQUENCE [LARGE SCALE GENOMIC DNA]</scope>
    <source>
        <strain evidence="9">Lalvin EC1118 / Prise de mousse</strain>
    </source>
</reference>
<feature type="chain" id="PRO_5002994640" evidence="6">
    <location>
        <begin position="25"/>
        <end position="273"/>
    </location>
</feature>
<evidence type="ECO:0000313" key="9">
    <source>
        <dbReference type="Proteomes" id="UP000000286"/>
    </source>
</evidence>
<dbReference type="EMBL" id="FN393070">
    <property type="protein sequence ID" value="CAY79865.1"/>
    <property type="molecule type" value="Genomic_DNA"/>
</dbReference>
<dbReference type="GO" id="GO:0016020">
    <property type="term" value="C:membrane"/>
    <property type="evidence" value="ECO:0007669"/>
    <property type="project" value="UniProtKB-SubCell"/>
</dbReference>
<evidence type="ECO:0000256" key="3">
    <source>
        <dbReference type="ARBA" id="ARBA00022989"/>
    </source>
</evidence>
<accession>C8Z8Z9</accession>
<feature type="signal peptide" evidence="6">
    <location>
        <begin position="1"/>
        <end position="24"/>
    </location>
</feature>
<organism evidence="8 9">
    <name type="scientific">Saccharomyces cerevisiae (strain Lalvin EC1118 / Prise de mousse)</name>
    <name type="common">Baker's yeast</name>
    <dbReference type="NCBI Taxonomy" id="643680"/>
    <lineage>
        <taxon>Eukaryota</taxon>
        <taxon>Fungi</taxon>
        <taxon>Dikarya</taxon>
        <taxon>Ascomycota</taxon>
        <taxon>Saccharomycotina</taxon>
        <taxon>Saccharomycetes</taxon>
        <taxon>Saccharomycetales</taxon>
        <taxon>Saccharomycetaceae</taxon>
        <taxon>Saccharomyces</taxon>
    </lineage>
</organism>
<evidence type="ECO:0000256" key="2">
    <source>
        <dbReference type="ARBA" id="ARBA00022692"/>
    </source>
</evidence>
<evidence type="ECO:0000313" key="8">
    <source>
        <dbReference type="EMBL" id="CAY79865.1"/>
    </source>
</evidence>
<dbReference type="InterPro" id="IPR046756">
    <property type="entry name" value="VAS1/VOA1_TM"/>
</dbReference>